<dbReference type="PANTHER" id="PTHR33375:SF1">
    <property type="entry name" value="CHROMOSOME-PARTITIONING PROTEIN PARB-RELATED"/>
    <property type="match status" value="1"/>
</dbReference>
<dbReference type="FunFam" id="1.10.10.2830:FF:000001">
    <property type="entry name" value="Chromosome partitioning protein ParB"/>
    <property type="match status" value="1"/>
</dbReference>
<keyword evidence="4" id="KW-0238">DNA-binding</keyword>
<dbReference type="Pfam" id="PF02195">
    <property type="entry name" value="ParB_N"/>
    <property type="match status" value="1"/>
</dbReference>
<dbReference type="InterPro" id="IPR004437">
    <property type="entry name" value="ParB/RepB/Spo0J"/>
</dbReference>
<keyword evidence="8" id="KW-1185">Reference proteome</keyword>
<dbReference type="Proteomes" id="UP001071230">
    <property type="component" value="Unassembled WGS sequence"/>
</dbReference>
<dbReference type="RefSeq" id="WP_240983574.1">
    <property type="nucleotide sequence ID" value="NZ_CDGJ01000052.1"/>
</dbReference>
<evidence type="ECO:0000259" key="5">
    <source>
        <dbReference type="SMART" id="SM00470"/>
    </source>
</evidence>
<dbReference type="SUPFAM" id="SSF109709">
    <property type="entry name" value="KorB DNA-binding domain-like"/>
    <property type="match status" value="1"/>
</dbReference>
<dbReference type="InterPro" id="IPR057240">
    <property type="entry name" value="ParB_dimer_C"/>
</dbReference>
<dbReference type="GO" id="GO:0007059">
    <property type="term" value="P:chromosome segregation"/>
    <property type="evidence" value="ECO:0007669"/>
    <property type="project" value="UniProtKB-KW"/>
</dbReference>
<evidence type="ECO:0000256" key="1">
    <source>
        <dbReference type="ARBA" id="ARBA00004453"/>
    </source>
</evidence>
<keyword evidence="3" id="KW-0159">Chromosome partition</keyword>
<organism evidence="6">
    <name type="scientific">Acididesulfobacillus acetoxydans</name>
    <dbReference type="NCBI Taxonomy" id="1561005"/>
    <lineage>
        <taxon>Bacteria</taxon>
        <taxon>Bacillati</taxon>
        <taxon>Bacillota</taxon>
        <taxon>Clostridia</taxon>
        <taxon>Eubacteriales</taxon>
        <taxon>Peptococcaceae</taxon>
        <taxon>Acididesulfobacillus</taxon>
    </lineage>
</organism>
<dbReference type="GO" id="GO:0009295">
    <property type="term" value="C:nucleoid"/>
    <property type="evidence" value="ECO:0007669"/>
    <property type="project" value="UniProtKB-SubCell"/>
</dbReference>
<dbReference type="AlphaFoldDB" id="A0A8S0VVM7"/>
<evidence type="ECO:0000313" key="7">
    <source>
        <dbReference type="EMBL" id="CEJ07379.1"/>
    </source>
</evidence>
<proteinExistence type="inferred from homology"/>
<comment type="subcellular location">
    <subcellularLocation>
        <location evidence="1">Cytoplasm</location>
        <location evidence="1">Nucleoid</location>
    </subcellularLocation>
</comment>
<evidence type="ECO:0000256" key="4">
    <source>
        <dbReference type="ARBA" id="ARBA00023125"/>
    </source>
</evidence>
<reference evidence="6" key="2">
    <citation type="submission" date="2020-01" db="EMBL/GenBank/DDBJ databases">
        <authorList>
            <person name="Hornung B."/>
        </authorList>
    </citation>
    <scope>NUCLEOTIDE SEQUENCE</scope>
    <source>
        <strain evidence="6">PacBioINE</strain>
    </source>
</reference>
<dbReference type="KEGG" id="aacx:DEACI_0442"/>
<dbReference type="InterPro" id="IPR003115">
    <property type="entry name" value="ParB_N"/>
</dbReference>
<dbReference type="CDD" id="cd16393">
    <property type="entry name" value="SPO0J_N"/>
    <property type="match status" value="1"/>
</dbReference>
<feature type="domain" description="ParB-like N-terminal" evidence="5">
    <location>
        <begin position="27"/>
        <end position="116"/>
    </location>
</feature>
<dbReference type="InterPro" id="IPR041468">
    <property type="entry name" value="HTH_ParB/Spo0J"/>
</dbReference>
<dbReference type="Proteomes" id="UP000836597">
    <property type="component" value="Chromosome"/>
</dbReference>
<dbReference type="InterPro" id="IPR050336">
    <property type="entry name" value="Chromosome_partition/occlusion"/>
</dbReference>
<dbReference type="GO" id="GO:0003677">
    <property type="term" value="F:DNA binding"/>
    <property type="evidence" value="ECO:0007669"/>
    <property type="project" value="UniProtKB-KW"/>
</dbReference>
<evidence type="ECO:0000313" key="8">
    <source>
        <dbReference type="Proteomes" id="UP001071230"/>
    </source>
</evidence>
<protein>
    <submittedName>
        <fullName evidence="6">ParB-like nuclease domain protein</fullName>
    </submittedName>
    <submittedName>
        <fullName evidence="7">Stage 0 sporulation protein J</fullName>
    </submittedName>
</protein>
<dbReference type="NCBIfam" id="TIGR00180">
    <property type="entry name" value="parB_part"/>
    <property type="match status" value="1"/>
</dbReference>
<sequence length="283" mass="31192">MSKKGLGRGLEALLASNVREESGLQVLEIPLSEITSNPDQPRKDFDQDSLMALADSLRLHGLLQPILVRPLDSGYRIVAGERRFRAAQLAGMERINCLVLECNEREMAEKALVENLQRTDLSPVEEGRAYAVLMKEYGLTQEQVAQAVGKGRATVANLLRVIELPPPLLVLLREGKLTLGHGKLLSGLGDSSVQVLVGRKAAEAGLSVRETEELIKKVTEGRGAKPGKGRPSEDWLRLEEALRACLQTKVKVKGSSERGKIEIEFFSADELNRLLELWQVNVE</sequence>
<accession>A0A8S0VVM7</accession>
<dbReference type="Pfam" id="PF23552">
    <property type="entry name" value="ParB_C"/>
    <property type="match status" value="1"/>
</dbReference>
<dbReference type="SMART" id="SM00470">
    <property type="entry name" value="ParB"/>
    <property type="match status" value="1"/>
</dbReference>
<name>A0A8S0VVM7_9FIRM</name>
<dbReference type="Gene3D" id="3.90.1530.30">
    <property type="match status" value="1"/>
</dbReference>
<dbReference type="EMBL" id="CDGJ01000052">
    <property type="protein sequence ID" value="CEJ07379.1"/>
    <property type="molecule type" value="Genomic_DNA"/>
</dbReference>
<dbReference type="Gene3D" id="1.10.10.2830">
    <property type="match status" value="1"/>
</dbReference>
<evidence type="ECO:0000256" key="2">
    <source>
        <dbReference type="ARBA" id="ARBA00006295"/>
    </source>
</evidence>
<dbReference type="SUPFAM" id="SSF110849">
    <property type="entry name" value="ParB/Sulfiredoxin"/>
    <property type="match status" value="1"/>
</dbReference>
<gene>
    <name evidence="6" type="ORF">DEACI_0442</name>
    <name evidence="7" type="ORF">DEACI_1842</name>
</gene>
<dbReference type="InterPro" id="IPR036086">
    <property type="entry name" value="ParB/Sulfiredoxin_sf"/>
</dbReference>
<dbReference type="EMBL" id="LR746496">
    <property type="protein sequence ID" value="CAA7599813.1"/>
    <property type="molecule type" value="Genomic_DNA"/>
</dbReference>
<reference evidence="7" key="1">
    <citation type="submission" date="2014-11" db="EMBL/GenBank/DDBJ databases">
        <authorList>
            <person name="Hornung B.V."/>
        </authorList>
    </citation>
    <scope>NUCLEOTIDE SEQUENCE</scope>
    <source>
        <strain evidence="7">INE</strain>
    </source>
</reference>
<dbReference type="Pfam" id="PF17762">
    <property type="entry name" value="HTH_ParB"/>
    <property type="match status" value="1"/>
</dbReference>
<dbReference type="FunFam" id="3.90.1530.30:FF:000001">
    <property type="entry name" value="Chromosome partitioning protein ParB"/>
    <property type="match status" value="1"/>
</dbReference>
<evidence type="ECO:0000256" key="3">
    <source>
        <dbReference type="ARBA" id="ARBA00022829"/>
    </source>
</evidence>
<dbReference type="GO" id="GO:0005694">
    <property type="term" value="C:chromosome"/>
    <property type="evidence" value="ECO:0007669"/>
    <property type="project" value="TreeGrafter"/>
</dbReference>
<dbReference type="PANTHER" id="PTHR33375">
    <property type="entry name" value="CHROMOSOME-PARTITIONING PROTEIN PARB-RELATED"/>
    <property type="match status" value="1"/>
</dbReference>
<evidence type="ECO:0000313" key="6">
    <source>
        <dbReference type="EMBL" id="CAA7599813.1"/>
    </source>
</evidence>
<comment type="similarity">
    <text evidence="2">Belongs to the ParB family.</text>
</comment>